<accession>Q0WT20</accession>
<dbReference type="EMBL" id="AK227744">
    <property type="protein sequence ID" value="BAE99728.1"/>
    <property type="molecule type" value="mRNA"/>
</dbReference>
<proteinExistence type="evidence at transcript level"/>
<sequence>MTRPLFVDFVQSSIVFSDHKNFFLMFLSRNANQPVVKKRQERVANSTDDHSLVLSNKLNGLSKGIVAPVGDR</sequence>
<organism evidence="1">
    <name type="scientific">Arabidopsis thaliana</name>
    <name type="common">Mouse-ear cress</name>
    <dbReference type="NCBI Taxonomy" id="3702"/>
    <lineage>
        <taxon>Eukaryota</taxon>
        <taxon>Viridiplantae</taxon>
        <taxon>Streptophyta</taxon>
        <taxon>Embryophyta</taxon>
        <taxon>Tracheophyta</taxon>
        <taxon>Spermatophyta</taxon>
        <taxon>Magnoliopsida</taxon>
        <taxon>eudicotyledons</taxon>
        <taxon>Gunneridae</taxon>
        <taxon>Pentapetalae</taxon>
        <taxon>rosids</taxon>
        <taxon>malvids</taxon>
        <taxon>Brassicales</taxon>
        <taxon>Brassicaceae</taxon>
        <taxon>Camelineae</taxon>
        <taxon>Arabidopsis</taxon>
    </lineage>
</organism>
<reference evidence="1" key="1">
    <citation type="submission" date="2006-07" db="EMBL/GenBank/DDBJ databases">
        <title>Large-scale analysis of RIKEN Arabidopsis full-length (RAFL) cDNAs.</title>
        <authorList>
            <person name="Totoki Y."/>
            <person name="Seki M."/>
            <person name="Ishida J."/>
            <person name="Nakajima M."/>
            <person name="Enju A."/>
            <person name="Morosawa T."/>
            <person name="Kamiya A."/>
            <person name="Narusaka M."/>
            <person name="Shin-i T."/>
            <person name="Nakagawa M."/>
            <person name="Sakamoto N."/>
            <person name="Oishi K."/>
            <person name="Kohara Y."/>
            <person name="Kobayashi M."/>
            <person name="Toyoda A."/>
            <person name="Sakaki Y."/>
            <person name="Sakurai T."/>
            <person name="Iida K."/>
            <person name="Akiyama K."/>
            <person name="Satou M."/>
            <person name="Toyoda T."/>
            <person name="Konagaya A."/>
            <person name="Carninci P."/>
            <person name="Kawai J."/>
            <person name="Hayashizaki Y."/>
            <person name="Shinozaki K."/>
        </authorList>
    </citation>
    <scope>NUCLEOTIDE SEQUENCE</scope>
</reference>
<name>Q0WT20_ARATH</name>
<dbReference type="AlphaFoldDB" id="Q0WT20"/>
<protein>
    <submittedName>
        <fullName evidence="1">Uncharacterized protein</fullName>
    </submittedName>
</protein>
<evidence type="ECO:0000313" key="1">
    <source>
        <dbReference type="EMBL" id="BAE99728.1"/>
    </source>
</evidence>